<dbReference type="Pfam" id="PF13377">
    <property type="entry name" value="Peripla_BP_3"/>
    <property type="match status" value="1"/>
</dbReference>
<dbReference type="EMBL" id="FRBN01000009">
    <property type="protein sequence ID" value="SHL25974.1"/>
    <property type="molecule type" value="Genomic_DNA"/>
</dbReference>
<dbReference type="PANTHER" id="PTHR30146">
    <property type="entry name" value="LACI-RELATED TRANSCRIPTIONAL REPRESSOR"/>
    <property type="match status" value="1"/>
</dbReference>
<dbReference type="Gene3D" id="1.10.260.40">
    <property type="entry name" value="lambda repressor-like DNA-binding domains"/>
    <property type="match status" value="1"/>
</dbReference>
<gene>
    <name evidence="5" type="ORF">SAMN05444414_10910</name>
</gene>
<dbReference type="Pfam" id="PF00356">
    <property type="entry name" value="LacI"/>
    <property type="match status" value="1"/>
</dbReference>
<dbReference type="PROSITE" id="PS50932">
    <property type="entry name" value="HTH_LACI_2"/>
    <property type="match status" value="1"/>
</dbReference>
<dbReference type="InterPro" id="IPR028082">
    <property type="entry name" value="Peripla_BP_I"/>
</dbReference>
<keyword evidence="2" id="KW-0238">DNA-binding</keyword>
<dbReference type="CDD" id="cd06273">
    <property type="entry name" value="PBP1_LacI-like"/>
    <property type="match status" value="1"/>
</dbReference>
<proteinExistence type="predicted"/>
<dbReference type="STRING" id="1054996.SAMN05444414_10910"/>
<dbReference type="OrthoDB" id="60111at2"/>
<protein>
    <submittedName>
        <fullName evidence="5">Transcriptional regulator, LacI family</fullName>
    </submittedName>
</protein>
<dbReference type="SUPFAM" id="SSF53822">
    <property type="entry name" value="Periplasmic binding protein-like I"/>
    <property type="match status" value="1"/>
</dbReference>
<dbReference type="GO" id="GO:0000976">
    <property type="term" value="F:transcription cis-regulatory region binding"/>
    <property type="evidence" value="ECO:0007669"/>
    <property type="project" value="TreeGrafter"/>
</dbReference>
<dbReference type="GO" id="GO:0003700">
    <property type="term" value="F:DNA-binding transcription factor activity"/>
    <property type="evidence" value="ECO:0007669"/>
    <property type="project" value="TreeGrafter"/>
</dbReference>
<sequence>MSRKTKESEHNLPTLADVATRAGVSTATVSRCLNSPDQVQESTRDRVMTAVQELGYSPNFGARALAARRTNTIGAIIPTMENAIFARAIQAFQEELHASGVTLLVSSSSYRAEIEEEQIRTLVARGADALLLIGHDRSPAIYQFLENRGIPVLISWAYDPEVARLSIGFDNRRAMAGLATEVLRQGHQQIGIISADCVGNDRARARVDGVHDAMRAQGLDPATAHLIETHYSIENGARAMRRLMDLTPRPTAVICGNDVLAVGAVQMARELGLAVPGDVSITGFDDIELARVVDPPLTTVHVPHRDMGRQAARLLVDMVAGHPASESVLLETNLCLRGTLAPPPV</sequence>
<keyword evidence="6" id="KW-1185">Reference proteome</keyword>
<dbReference type="PRINTS" id="PR00036">
    <property type="entry name" value="HTHLACI"/>
</dbReference>
<evidence type="ECO:0000256" key="2">
    <source>
        <dbReference type="ARBA" id="ARBA00023125"/>
    </source>
</evidence>
<keyword evidence="1" id="KW-0805">Transcription regulation</keyword>
<accession>A0A1M6Z675</accession>
<evidence type="ECO:0000313" key="6">
    <source>
        <dbReference type="Proteomes" id="UP000184191"/>
    </source>
</evidence>
<dbReference type="InterPro" id="IPR046335">
    <property type="entry name" value="LacI/GalR-like_sensor"/>
</dbReference>
<organism evidence="5 6">
    <name type="scientific">Roseovarius marisflavi</name>
    <dbReference type="NCBI Taxonomy" id="1054996"/>
    <lineage>
        <taxon>Bacteria</taxon>
        <taxon>Pseudomonadati</taxon>
        <taxon>Pseudomonadota</taxon>
        <taxon>Alphaproteobacteria</taxon>
        <taxon>Rhodobacterales</taxon>
        <taxon>Roseobacteraceae</taxon>
        <taxon>Roseovarius</taxon>
    </lineage>
</organism>
<dbReference type="AlphaFoldDB" id="A0A1M6Z675"/>
<evidence type="ECO:0000256" key="3">
    <source>
        <dbReference type="ARBA" id="ARBA00023163"/>
    </source>
</evidence>
<name>A0A1M6Z675_9RHOB</name>
<dbReference type="InterPro" id="IPR000843">
    <property type="entry name" value="HTH_LacI"/>
</dbReference>
<dbReference type="Gene3D" id="3.40.50.2300">
    <property type="match status" value="2"/>
</dbReference>
<reference evidence="6" key="1">
    <citation type="submission" date="2016-11" db="EMBL/GenBank/DDBJ databases">
        <authorList>
            <person name="Varghese N."/>
            <person name="Submissions S."/>
        </authorList>
    </citation>
    <scope>NUCLEOTIDE SEQUENCE [LARGE SCALE GENOMIC DNA]</scope>
    <source>
        <strain evidence="6">DSM 29327</strain>
    </source>
</reference>
<dbReference type="InterPro" id="IPR010982">
    <property type="entry name" value="Lambda_DNA-bd_dom_sf"/>
</dbReference>
<dbReference type="SMART" id="SM00354">
    <property type="entry name" value="HTH_LACI"/>
    <property type="match status" value="1"/>
</dbReference>
<keyword evidence="3" id="KW-0804">Transcription</keyword>
<dbReference type="RefSeq" id="WP_073197548.1">
    <property type="nucleotide sequence ID" value="NZ_FRBN01000009.1"/>
</dbReference>
<evidence type="ECO:0000313" key="5">
    <source>
        <dbReference type="EMBL" id="SHL25974.1"/>
    </source>
</evidence>
<dbReference type="Proteomes" id="UP000184191">
    <property type="component" value="Unassembled WGS sequence"/>
</dbReference>
<evidence type="ECO:0000259" key="4">
    <source>
        <dbReference type="PROSITE" id="PS50932"/>
    </source>
</evidence>
<evidence type="ECO:0000256" key="1">
    <source>
        <dbReference type="ARBA" id="ARBA00023015"/>
    </source>
</evidence>
<dbReference type="CDD" id="cd01392">
    <property type="entry name" value="HTH_LacI"/>
    <property type="match status" value="1"/>
</dbReference>
<feature type="domain" description="HTH lacI-type" evidence="4">
    <location>
        <begin position="13"/>
        <end position="67"/>
    </location>
</feature>
<dbReference type="SUPFAM" id="SSF47413">
    <property type="entry name" value="lambda repressor-like DNA-binding domains"/>
    <property type="match status" value="1"/>
</dbReference>
<dbReference type="PANTHER" id="PTHR30146:SF138">
    <property type="entry name" value="TRANSCRIPTIONAL REGULATORY PROTEIN"/>
    <property type="match status" value="1"/>
</dbReference>